<dbReference type="InterPro" id="IPR038718">
    <property type="entry name" value="SNF2-like_sf"/>
</dbReference>
<dbReference type="GO" id="GO:0005524">
    <property type="term" value="F:ATP binding"/>
    <property type="evidence" value="ECO:0007669"/>
    <property type="project" value="UniProtKB-KW"/>
</dbReference>
<dbReference type="CDD" id="cd17919">
    <property type="entry name" value="DEXHc_Snf"/>
    <property type="match status" value="1"/>
</dbReference>
<dbReference type="Pfam" id="PF00628">
    <property type="entry name" value="PHD"/>
    <property type="match status" value="1"/>
</dbReference>
<name>A0A835SRE5_9CHLO</name>
<feature type="domain" description="PHD-type" evidence="13">
    <location>
        <begin position="282"/>
        <end position="337"/>
    </location>
</feature>
<feature type="compositionally biased region" description="Gly residues" evidence="11">
    <location>
        <begin position="109"/>
        <end position="120"/>
    </location>
</feature>
<keyword evidence="7" id="KW-0805">Transcription regulation</keyword>
<dbReference type="PANTHER" id="PTHR45623:SF17">
    <property type="entry name" value="CHROMODOMAIN-HELICASE-DNA-BINDING PROTEIN 3-RELATED"/>
    <property type="match status" value="1"/>
</dbReference>
<dbReference type="InterPro" id="IPR000953">
    <property type="entry name" value="Chromo/chromo_shadow_dom"/>
</dbReference>
<feature type="compositionally biased region" description="Gly residues" evidence="11">
    <location>
        <begin position="504"/>
        <end position="520"/>
    </location>
</feature>
<dbReference type="PROSITE" id="PS00598">
    <property type="entry name" value="CHROMO_1"/>
    <property type="match status" value="1"/>
</dbReference>
<dbReference type="InterPro" id="IPR023780">
    <property type="entry name" value="Chromo_domain"/>
</dbReference>
<comment type="subcellular location">
    <subcellularLocation>
        <location evidence="1">Nucleus</location>
    </subcellularLocation>
</comment>
<feature type="region of interest" description="Disordered" evidence="11">
    <location>
        <begin position="1"/>
        <end position="170"/>
    </location>
</feature>
<dbReference type="Gene3D" id="3.30.40.10">
    <property type="entry name" value="Zinc/RING finger domain, C3HC4 (zinc finger)"/>
    <property type="match status" value="1"/>
</dbReference>
<feature type="domain" description="Chromo" evidence="12">
    <location>
        <begin position="477"/>
        <end position="589"/>
    </location>
</feature>
<dbReference type="GO" id="GO:0003682">
    <property type="term" value="F:chromatin binding"/>
    <property type="evidence" value="ECO:0007669"/>
    <property type="project" value="TreeGrafter"/>
</dbReference>
<keyword evidence="5" id="KW-0862">Zinc</keyword>
<accession>A0A835SRE5</accession>
<dbReference type="OrthoDB" id="549211at2759"/>
<keyword evidence="6" id="KW-0067">ATP-binding</keyword>
<dbReference type="SMART" id="SM00298">
    <property type="entry name" value="CHROMO"/>
    <property type="match status" value="2"/>
</dbReference>
<dbReference type="CDD" id="cd18660">
    <property type="entry name" value="CD1_tandem"/>
    <property type="match status" value="1"/>
</dbReference>
<keyword evidence="2" id="KW-0479">Metal-binding</keyword>
<feature type="compositionally biased region" description="Gly residues" evidence="11">
    <location>
        <begin position="233"/>
        <end position="242"/>
    </location>
</feature>
<dbReference type="Pfam" id="PF00176">
    <property type="entry name" value="SNF2-rel_dom"/>
    <property type="match status" value="1"/>
</dbReference>
<feature type="compositionally biased region" description="Basic residues" evidence="11">
    <location>
        <begin position="122"/>
        <end position="132"/>
    </location>
</feature>
<dbReference type="GO" id="GO:0003677">
    <property type="term" value="F:DNA binding"/>
    <property type="evidence" value="ECO:0007669"/>
    <property type="project" value="TreeGrafter"/>
</dbReference>
<feature type="compositionally biased region" description="Low complexity" evidence="11">
    <location>
        <begin position="613"/>
        <end position="622"/>
    </location>
</feature>
<protein>
    <submittedName>
        <fullName evidence="14">Uncharacterized protein</fullName>
    </submittedName>
</protein>
<evidence type="ECO:0000256" key="5">
    <source>
        <dbReference type="ARBA" id="ARBA00022833"/>
    </source>
</evidence>
<comment type="caution">
    <text evidence="14">The sequence shown here is derived from an EMBL/GenBank/DDBJ whole genome shotgun (WGS) entry which is preliminary data.</text>
</comment>
<proteinExistence type="predicted"/>
<keyword evidence="8" id="KW-0804">Transcription</keyword>
<feature type="non-terminal residue" evidence="14">
    <location>
        <position position="1"/>
    </location>
</feature>
<reference evidence="14" key="1">
    <citation type="journal article" date="2020" name="bioRxiv">
        <title>Comparative genomics of Chlamydomonas.</title>
        <authorList>
            <person name="Craig R.J."/>
            <person name="Hasan A.R."/>
            <person name="Ness R.W."/>
            <person name="Keightley P.D."/>
        </authorList>
    </citation>
    <scope>NUCLEOTIDE SEQUENCE</scope>
    <source>
        <strain evidence="14">CCAP 11/173</strain>
    </source>
</reference>
<feature type="compositionally biased region" description="Basic residues" evidence="11">
    <location>
        <begin position="243"/>
        <end position="254"/>
    </location>
</feature>
<feature type="compositionally biased region" description="Basic and acidic residues" evidence="11">
    <location>
        <begin position="220"/>
        <end position="231"/>
    </location>
</feature>
<evidence type="ECO:0000256" key="10">
    <source>
        <dbReference type="PROSITE-ProRule" id="PRU00146"/>
    </source>
</evidence>
<keyword evidence="9" id="KW-0539">Nucleus</keyword>
<keyword evidence="15" id="KW-1185">Reference proteome</keyword>
<dbReference type="Proteomes" id="UP000613740">
    <property type="component" value="Unassembled WGS sequence"/>
</dbReference>
<dbReference type="GO" id="GO:0042393">
    <property type="term" value="F:histone binding"/>
    <property type="evidence" value="ECO:0007669"/>
    <property type="project" value="TreeGrafter"/>
</dbReference>
<feature type="compositionally biased region" description="Acidic residues" evidence="11">
    <location>
        <begin position="259"/>
        <end position="280"/>
    </location>
</feature>
<dbReference type="PROSITE" id="PS50013">
    <property type="entry name" value="CHROMO_2"/>
    <property type="match status" value="2"/>
</dbReference>
<evidence type="ECO:0000256" key="7">
    <source>
        <dbReference type="ARBA" id="ARBA00023015"/>
    </source>
</evidence>
<dbReference type="GO" id="GO:0016887">
    <property type="term" value="F:ATP hydrolysis activity"/>
    <property type="evidence" value="ECO:0007669"/>
    <property type="project" value="TreeGrafter"/>
</dbReference>
<evidence type="ECO:0000256" key="3">
    <source>
        <dbReference type="ARBA" id="ARBA00022741"/>
    </source>
</evidence>
<evidence type="ECO:0000256" key="11">
    <source>
        <dbReference type="SAM" id="MobiDB-lite"/>
    </source>
</evidence>
<keyword evidence="3" id="KW-0547">Nucleotide-binding</keyword>
<feature type="domain" description="Chromo" evidence="12">
    <location>
        <begin position="341"/>
        <end position="431"/>
    </location>
</feature>
<dbReference type="InterPro" id="IPR013083">
    <property type="entry name" value="Znf_RING/FYVE/PHD"/>
</dbReference>
<dbReference type="InterPro" id="IPR019787">
    <property type="entry name" value="Znf_PHD-finger"/>
</dbReference>
<evidence type="ECO:0000259" key="12">
    <source>
        <dbReference type="PROSITE" id="PS50013"/>
    </source>
</evidence>
<evidence type="ECO:0000256" key="6">
    <source>
        <dbReference type="ARBA" id="ARBA00022840"/>
    </source>
</evidence>
<evidence type="ECO:0000259" key="13">
    <source>
        <dbReference type="PROSITE" id="PS50016"/>
    </source>
</evidence>
<dbReference type="Gene3D" id="3.40.50.10810">
    <property type="entry name" value="Tandem AAA-ATPase domain"/>
    <property type="match status" value="1"/>
</dbReference>
<evidence type="ECO:0000256" key="8">
    <source>
        <dbReference type="ARBA" id="ARBA00023163"/>
    </source>
</evidence>
<evidence type="ECO:0000256" key="2">
    <source>
        <dbReference type="ARBA" id="ARBA00022723"/>
    </source>
</evidence>
<feature type="compositionally biased region" description="Acidic residues" evidence="11">
    <location>
        <begin position="43"/>
        <end position="59"/>
    </location>
</feature>
<feature type="region of interest" description="Disordered" evidence="11">
    <location>
        <begin position="220"/>
        <end position="280"/>
    </location>
</feature>
<dbReference type="PANTHER" id="PTHR45623">
    <property type="entry name" value="CHROMODOMAIN-HELICASE-DNA-BINDING PROTEIN 3-RELATED-RELATED"/>
    <property type="match status" value="1"/>
</dbReference>
<feature type="compositionally biased region" description="Gly residues" evidence="11">
    <location>
        <begin position="20"/>
        <end position="34"/>
    </location>
</feature>
<sequence length="744" mass="75977">MASVRAAGKRARADSELEEGGGGAVGLGEDGAGGSPMALGGDGAEDTDGSEIGDEELEAGPDPQDPYQRQQQLTEAGAGGDADADVGVGMGEQAELLGSQPMEEEDAATGGGGGGGGSGGRSRSRGRGRGRSKSAGAAGGGGAAAPAAGGGGGAGGGASRSRARKSVDPALADVSPEAAAAIAAAVAAGTETGRPGRAVRQKVVKYRENKIEYEWEREGFKEAQPKEERPSRGGKGGGGKGAGKGKGKGGRGKGKGGGEDSEGEDGEGEDAPPPEEVDDGWDTHCKVCNSDADTEKLLCCDGAAGLGCTAVYHMYCLDPPLTRLPPGDWFCPECAHKYSYQDIERVLDYRDVPLSGDEPAPFLHHLHHGHGHHHGHHHHHAGGGPLRREFYVKWKGESYIHCTWEPEADIAKMYKMFPAIKQKVQRFWRSREAGGLLGGGGGGGAGGAGGGDTAAAADLREAEEAGEVVHGVHSAWLEVERVLAEQPASAGSEKKHGPKKPGTGSAGGSPVGGGGGGDGAAGGGEGAGILGGGASGGGGGGGVPMEYLVKWRELGYDQCTWELEADIAGYEDAIRRFRESRSVIEDARARKAAAARGESGPARKKPRVDGEGEAAADAAADPTGGGGGGDDQVQVQGQGSRKWHATPDFLSPAAGSLHAYQLEGLNWLYHKWASREAVILADEMGLGKTVQTIAFLAALHSECCELPHLVVVPLSTMRNWEREFAAWAPQLNVVALAGNAEARA</sequence>
<evidence type="ECO:0000313" key="15">
    <source>
        <dbReference type="Proteomes" id="UP000613740"/>
    </source>
</evidence>
<dbReference type="Gene3D" id="2.40.50.40">
    <property type="match status" value="2"/>
</dbReference>
<dbReference type="InterPro" id="IPR027417">
    <property type="entry name" value="P-loop_NTPase"/>
</dbReference>
<keyword evidence="4 10" id="KW-0863">Zinc-finger</keyword>
<evidence type="ECO:0000313" key="14">
    <source>
        <dbReference type="EMBL" id="KAG2429992.1"/>
    </source>
</evidence>
<dbReference type="SMART" id="SM00249">
    <property type="entry name" value="PHD"/>
    <property type="match status" value="1"/>
</dbReference>
<organism evidence="14 15">
    <name type="scientific">Chlamydomonas schloesseri</name>
    <dbReference type="NCBI Taxonomy" id="2026947"/>
    <lineage>
        <taxon>Eukaryota</taxon>
        <taxon>Viridiplantae</taxon>
        <taxon>Chlorophyta</taxon>
        <taxon>core chlorophytes</taxon>
        <taxon>Chlorophyceae</taxon>
        <taxon>CS clade</taxon>
        <taxon>Chlamydomonadales</taxon>
        <taxon>Chlamydomonadaceae</taxon>
        <taxon>Chlamydomonas</taxon>
    </lineage>
</organism>
<evidence type="ECO:0000256" key="4">
    <source>
        <dbReference type="ARBA" id="ARBA00022771"/>
    </source>
</evidence>
<dbReference type="InterPro" id="IPR016197">
    <property type="entry name" value="Chromo-like_dom_sf"/>
</dbReference>
<feature type="region of interest" description="Disordered" evidence="11">
    <location>
        <begin position="486"/>
        <end position="520"/>
    </location>
</feature>
<dbReference type="InterPro" id="IPR001965">
    <property type="entry name" value="Znf_PHD"/>
</dbReference>
<feature type="compositionally biased region" description="Low complexity" evidence="11">
    <location>
        <begin position="61"/>
        <end position="72"/>
    </location>
</feature>
<dbReference type="GO" id="GO:0140658">
    <property type="term" value="F:ATP-dependent chromatin remodeler activity"/>
    <property type="evidence" value="ECO:0007669"/>
    <property type="project" value="TreeGrafter"/>
</dbReference>
<gene>
    <name evidence="14" type="ORF">HYH02_013820</name>
</gene>
<dbReference type="GO" id="GO:0000785">
    <property type="term" value="C:chromatin"/>
    <property type="evidence" value="ECO:0007669"/>
    <property type="project" value="TreeGrafter"/>
</dbReference>
<feature type="region of interest" description="Disordered" evidence="11">
    <location>
        <begin position="592"/>
        <end position="645"/>
    </location>
</feature>
<dbReference type="GO" id="GO:0005634">
    <property type="term" value="C:nucleus"/>
    <property type="evidence" value="ECO:0007669"/>
    <property type="project" value="UniProtKB-SubCell"/>
</dbReference>
<dbReference type="Pfam" id="PF00385">
    <property type="entry name" value="Chromo"/>
    <property type="match status" value="2"/>
</dbReference>
<feature type="compositionally biased region" description="Gly residues" evidence="11">
    <location>
        <begin position="137"/>
        <end position="158"/>
    </location>
</feature>
<dbReference type="EMBL" id="JAEHOD010000081">
    <property type="protein sequence ID" value="KAG2429992.1"/>
    <property type="molecule type" value="Genomic_DNA"/>
</dbReference>
<evidence type="ECO:0000256" key="1">
    <source>
        <dbReference type="ARBA" id="ARBA00004123"/>
    </source>
</evidence>
<dbReference type="AlphaFoldDB" id="A0A835SRE5"/>
<dbReference type="SUPFAM" id="SSF54160">
    <property type="entry name" value="Chromo domain-like"/>
    <property type="match status" value="2"/>
</dbReference>
<evidence type="ECO:0000256" key="9">
    <source>
        <dbReference type="ARBA" id="ARBA00023242"/>
    </source>
</evidence>
<dbReference type="InterPro" id="IPR023779">
    <property type="entry name" value="Chromodomain_CS"/>
</dbReference>
<dbReference type="InterPro" id="IPR000330">
    <property type="entry name" value="SNF2_N"/>
</dbReference>
<dbReference type="PROSITE" id="PS50016">
    <property type="entry name" value="ZF_PHD_2"/>
    <property type="match status" value="1"/>
</dbReference>
<dbReference type="GO" id="GO:0008270">
    <property type="term" value="F:zinc ion binding"/>
    <property type="evidence" value="ECO:0007669"/>
    <property type="project" value="UniProtKB-KW"/>
</dbReference>
<dbReference type="SUPFAM" id="SSF52540">
    <property type="entry name" value="P-loop containing nucleoside triphosphate hydrolases"/>
    <property type="match status" value="1"/>
</dbReference>